<proteinExistence type="predicted"/>
<dbReference type="EMBL" id="OOIL02000150">
    <property type="protein sequence ID" value="VFQ61262.1"/>
    <property type="molecule type" value="Genomic_DNA"/>
</dbReference>
<name>A0A484KGM9_9ASTE</name>
<evidence type="ECO:0000313" key="1">
    <source>
        <dbReference type="EMBL" id="VFQ61262.1"/>
    </source>
</evidence>
<gene>
    <name evidence="1" type="ORF">CCAM_LOCUS3038</name>
</gene>
<protein>
    <submittedName>
        <fullName evidence="1">Uncharacterized protein</fullName>
    </submittedName>
</protein>
<organism evidence="1 2">
    <name type="scientific">Cuscuta campestris</name>
    <dbReference type="NCBI Taxonomy" id="132261"/>
    <lineage>
        <taxon>Eukaryota</taxon>
        <taxon>Viridiplantae</taxon>
        <taxon>Streptophyta</taxon>
        <taxon>Embryophyta</taxon>
        <taxon>Tracheophyta</taxon>
        <taxon>Spermatophyta</taxon>
        <taxon>Magnoliopsida</taxon>
        <taxon>eudicotyledons</taxon>
        <taxon>Gunneridae</taxon>
        <taxon>Pentapetalae</taxon>
        <taxon>asterids</taxon>
        <taxon>lamiids</taxon>
        <taxon>Solanales</taxon>
        <taxon>Convolvulaceae</taxon>
        <taxon>Cuscuteae</taxon>
        <taxon>Cuscuta</taxon>
        <taxon>Cuscuta subgen. Grammica</taxon>
        <taxon>Cuscuta sect. Cleistogrammica</taxon>
    </lineage>
</organism>
<dbReference type="AlphaFoldDB" id="A0A484KGM9"/>
<accession>A0A484KGM9</accession>
<keyword evidence="2" id="KW-1185">Reference proteome</keyword>
<reference evidence="1 2" key="1">
    <citation type="submission" date="2018-04" db="EMBL/GenBank/DDBJ databases">
        <authorList>
            <person name="Vogel A."/>
        </authorList>
    </citation>
    <scope>NUCLEOTIDE SEQUENCE [LARGE SCALE GENOMIC DNA]</scope>
</reference>
<sequence>MEQNLSQQITAKNIHEAESLASKFSLQSLMNQNMNNLKVLHLSDSETHIRRLKKFAVTADLALFTFWSDIFDIMRQFRHLTCEAIYREGNLAHYPANVHRLEANLGLDGEDGNLIRKRDILKLTYEDLVDKSLRGDPYFVFRYKGIDPLIPPTKGEAVSVKTIFDYYEILE</sequence>
<evidence type="ECO:0000313" key="2">
    <source>
        <dbReference type="Proteomes" id="UP000595140"/>
    </source>
</evidence>
<dbReference type="Proteomes" id="UP000595140">
    <property type="component" value="Unassembled WGS sequence"/>
</dbReference>